<keyword evidence="4" id="KW-1185">Reference proteome</keyword>
<comment type="caution">
    <text evidence="2">The sequence shown here is derived from an EMBL/GenBank/DDBJ whole genome shotgun (WGS) entry which is preliminary data.</text>
</comment>
<dbReference type="Proteomes" id="UP001189773">
    <property type="component" value="Unassembled WGS sequence"/>
</dbReference>
<evidence type="ECO:0000313" key="1">
    <source>
        <dbReference type="EMBL" id="CAJ0776786.1"/>
    </source>
</evidence>
<evidence type="ECO:0000313" key="4">
    <source>
        <dbReference type="Proteomes" id="UP001189773"/>
    </source>
</evidence>
<accession>A0AAD2BQX7</accession>
<dbReference type="Gene3D" id="3.40.630.30">
    <property type="match status" value="1"/>
</dbReference>
<dbReference type="EMBL" id="CATZAZ010000001">
    <property type="protein sequence ID" value="CAJ0777928.1"/>
    <property type="molecule type" value="Genomic_DNA"/>
</dbReference>
<gene>
    <name evidence="1" type="ORF">LMG18095_00216</name>
    <name evidence="2" type="ORF">R77560_00342</name>
</gene>
<dbReference type="SUPFAM" id="SSF55729">
    <property type="entry name" value="Acyl-CoA N-acyltransferases (Nat)"/>
    <property type="match status" value="1"/>
</dbReference>
<protein>
    <recommendedName>
        <fullName evidence="5">Acetyltransferase</fullName>
    </recommendedName>
</protein>
<evidence type="ECO:0000313" key="3">
    <source>
        <dbReference type="Proteomes" id="UP001189756"/>
    </source>
</evidence>
<proteinExistence type="predicted"/>
<dbReference type="Proteomes" id="UP001189756">
    <property type="component" value="Unassembled WGS sequence"/>
</dbReference>
<dbReference type="InterPro" id="IPR016181">
    <property type="entry name" value="Acyl_CoA_acyltransferase"/>
</dbReference>
<reference evidence="2 4" key="1">
    <citation type="submission" date="2023-07" db="EMBL/GenBank/DDBJ databases">
        <authorList>
            <person name="Peeters C."/>
        </authorList>
    </citation>
    <scope>NUCLEOTIDE SEQUENCE</scope>
    <source>
        <strain evidence="1 4">LMG 18095</strain>
        <strain evidence="2">R-77560</strain>
    </source>
</reference>
<dbReference type="RefSeq" id="WP_310735948.1">
    <property type="nucleotide sequence ID" value="NZ_CATWDO010000001.1"/>
</dbReference>
<evidence type="ECO:0008006" key="5">
    <source>
        <dbReference type="Google" id="ProtNLM"/>
    </source>
</evidence>
<dbReference type="EMBL" id="CATZAR010000001">
    <property type="protein sequence ID" value="CAJ0776786.1"/>
    <property type="molecule type" value="Genomic_DNA"/>
</dbReference>
<evidence type="ECO:0000313" key="2">
    <source>
        <dbReference type="EMBL" id="CAJ0777928.1"/>
    </source>
</evidence>
<name>A0AAD2BQX7_9RALS</name>
<dbReference type="AlphaFoldDB" id="A0AAD2BQX7"/>
<organism evidence="2 3">
    <name type="scientific">Ralstonia thomasii</name>
    <dbReference type="NCBI Taxonomy" id="3058596"/>
    <lineage>
        <taxon>Bacteria</taxon>
        <taxon>Pseudomonadati</taxon>
        <taxon>Pseudomonadota</taxon>
        <taxon>Betaproteobacteria</taxon>
        <taxon>Burkholderiales</taxon>
        <taxon>Burkholderiaceae</taxon>
        <taxon>Ralstonia</taxon>
    </lineage>
</organism>
<sequence>MSHIFGLAAQRDMPRVQAHVSLSAEPFFACNGFEVIARQAVTVRGVLLDNALMVRMQA</sequence>